<feature type="coiled-coil region" evidence="1">
    <location>
        <begin position="81"/>
        <end position="125"/>
    </location>
</feature>
<dbReference type="SUPFAM" id="SSF55874">
    <property type="entry name" value="ATPase domain of HSP90 chaperone/DNA topoisomerase II/histidine kinase"/>
    <property type="match status" value="1"/>
</dbReference>
<dbReference type="InterPro" id="IPR036890">
    <property type="entry name" value="HATPase_C_sf"/>
</dbReference>
<dbReference type="Gene3D" id="3.30.565.10">
    <property type="entry name" value="Histidine kinase-like ATPase, C-terminal domain"/>
    <property type="match status" value="1"/>
</dbReference>
<evidence type="ECO:0000313" key="3">
    <source>
        <dbReference type="Proteomes" id="UP000515819"/>
    </source>
</evidence>
<keyword evidence="1" id="KW-0175">Coiled coil</keyword>
<dbReference type="EMBL" id="CP060632">
    <property type="protein sequence ID" value="QNL99793.1"/>
    <property type="molecule type" value="Genomic_DNA"/>
</dbReference>
<name>A0A7G9FML2_9FIRM</name>
<organism evidence="2 3">
    <name type="scientific">Wujia chipingensis</name>
    <dbReference type="NCBI Taxonomy" id="2763670"/>
    <lineage>
        <taxon>Bacteria</taxon>
        <taxon>Bacillati</taxon>
        <taxon>Bacillota</taxon>
        <taxon>Clostridia</taxon>
        <taxon>Lachnospirales</taxon>
        <taxon>Lachnospiraceae</taxon>
        <taxon>Wujia</taxon>
    </lineage>
</organism>
<gene>
    <name evidence="2" type="ORF">H9Q76_00310</name>
</gene>
<keyword evidence="3" id="KW-1185">Reference proteome</keyword>
<dbReference type="AlphaFoldDB" id="A0A7G9FML2"/>
<dbReference type="KEGG" id="wcp:H9Q76_00310"/>
<protein>
    <submittedName>
        <fullName evidence="2">Uncharacterized protein</fullName>
    </submittedName>
</protein>
<proteinExistence type="predicted"/>
<accession>A0A7G9FML2</accession>
<evidence type="ECO:0000256" key="1">
    <source>
        <dbReference type="SAM" id="Coils"/>
    </source>
</evidence>
<reference evidence="2 3" key="1">
    <citation type="submission" date="2020-08" db="EMBL/GenBank/DDBJ databases">
        <authorList>
            <person name="Liu C."/>
            <person name="Sun Q."/>
        </authorList>
    </citation>
    <scope>NUCLEOTIDE SEQUENCE [LARGE SCALE GENOMIC DNA]</scope>
    <source>
        <strain evidence="2 3">NSJ-4</strain>
    </source>
</reference>
<sequence length="374" mass="42819">MEESKENFKKIKSANQMMLDYFNKSFLSQLEDIQNLKTQIFEIDIKIDELDKTKDIYAFKTNSRKSVFSPVTNDGVDTERNKIIQEQIKDLQSVKETLTLKLRGMELQLNKLRQYLEALNNAEDALTSFEPRYTTDDPDHTDHYGFTFLQEDAKEDISSHGYNILMLDAYDRALTQTILDKQIKTGLEAMQNKLDMINYLIGTDVGRAKLTLQEILHNVKQMSHSVDEIAENMNSFSSSDKPLKEQLEAYLNEFKQKHTKIKITASVETPDPNISYHPVFNINFMRLIAIFFDNIALHANASNVSVQASLTPNMAEVILTDDGVGIKDTYMEDSPWYSSLHKAKEILYMLCGKLDISGDVMSGTTVKFSFPIQQ</sequence>
<dbReference type="Proteomes" id="UP000515819">
    <property type="component" value="Chromosome"/>
</dbReference>
<evidence type="ECO:0000313" key="2">
    <source>
        <dbReference type="EMBL" id="QNL99793.1"/>
    </source>
</evidence>
<dbReference type="RefSeq" id="WP_021984226.1">
    <property type="nucleotide sequence ID" value="NZ_CP060632.1"/>
</dbReference>